<feature type="transmembrane region" description="Helical" evidence="4">
    <location>
        <begin position="232"/>
        <end position="251"/>
    </location>
</feature>
<name>C6SHE0_NEIME</name>
<organism evidence="5">
    <name type="scientific">Neisseria meningitidis alpha275</name>
    <dbReference type="NCBI Taxonomy" id="295996"/>
    <lineage>
        <taxon>Bacteria</taxon>
        <taxon>Pseudomonadati</taxon>
        <taxon>Pseudomonadota</taxon>
        <taxon>Betaproteobacteria</taxon>
        <taxon>Neisseriales</taxon>
        <taxon>Neisseriaceae</taxon>
        <taxon>Neisseria</taxon>
    </lineage>
</organism>
<dbReference type="InterPro" id="IPR050327">
    <property type="entry name" value="Proton-linked_MCT"/>
</dbReference>
<proteinExistence type="predicted"/>
<dbReference type="InterPro" id="IPR011701">
    <property type="entry name" value="MFS"/>
</dbReference>
<evidence type="ECO:0000256" key="3">
    <source>
        <dbReference type="ARBA" id="ARBA00023136"/>
    </source>
</evidence>
<evidence type="ECO:0000256" key="1">
    <source>
        <dbReference type="ARBA" id="ARBA00022692"/>
    </source>
</evidence>
<protein>
    <submittedName>
        <fullName evidence="5">MFS permease</fullName>
    </submittedName>
</protein>
<evidence type="ECO:0000256" key="2">
    <source>
        <dbReference type="ARBA" id="ARBA00022989"/>
    </source>
</evidence>
<feature type="transmembrane region" description="Helical" evidence="4">
    <location>
        <begin position="271"/>
        <end position="290"/>
    </location>
</feature>
<feature type="transmembrane region" description="Helical" evidence="4">
    <location>
        <begin position="96"/>
        <end position="114"/>
    </location>
</feature>
<dbReference type="CDD" id="cd17353">
    <property type="entry name" value="MFS_OFA_like"/>
    <property type="match status" value="1"/>
</dbReference>
<dbReference type="EMBL" id="AM889138">
    <property type="protein sequence ID" value="CBA04921.1"/>
    <property type="molecule type" value="Genomic_DNA"/>
</dbReference>
<keyword evidence="1 4" id="KW-0812">Transmembrane</keyword>
<evidence type="ECO:0000313" key="5">
    <source>
        <dbReference type="EMBL" id="CBA04921.1"/>
    </source>
</evidence>
<sequence length="361" mass="38206">MATGLAIMGFGGGAMLASPLSVSLMNAFSNAASVGVAETFAVLGLLYLALMMFGAFTIRVPADGWKPEGYTAPKTQNKLVSSNHVNVSQAMKTPQFWLLFWVLCLNVTAGIGVLGQASVMIQELFSETSIGRQAAVGAGAAAGFVSLLSLFNMGGRFLWSSVSDKIGRKNTYTIFFVLGSLLYFAVPSIGEGGSKALFIIGFCVIISMYGGGFAAIPAYLKDLFGTYQVGAIHGRILLAWSTAAVIGPVLVNYIRQSQIDSGIPAAQAYSVTMYIMACLLIIGLLCNLAVKSVHEKHHEKDIKTAAHSGNPDDETAISDAYLVGEKVSGGGISVWWRWALAVIPLAYGVVMVFVKALDLFS</sequence>
<dbReference type="GO" id="GO:0022857">
    <property type="term" value="F:transmembrane transporter activity"/>
    <property type="evidence" value="ECO:0007669"/>
    <property type="project" value="InterPro"/>
</dbReference>
<feature type="transmembrane region" description="Helical" evidence="4">
    <location>
        <begin position="171"/>
        <end position="190"/>
    </location>
</feature>
<gene>
    <name evidence="5" type="primary">yhjX</name>
    <name evidence="5" type="ORF">NMW_0359</name>
</gene>
<dbReference type="PANTHER" id="PTHR11360:SF317">
    <property type="entry name" value="MAJOR FACILITATOR SUPERFAMILY (MFS) PROFILE DOMAIN-CONTAINING PROTEIN-RELATED"/>
    <property type="match status" value="1"/>
</dbReference>
<feature type="transmembrane region" description="Helical" evidence="4">
    <location>
        <begin position="41"/>
        <end position="58"/>
    </location>
</feature>
<keyword evidence="2 4" id="KW-1133">Transmembrane helix</keyword>
<dbReference type="Pfam" id="PF07690">
    <property type="entry name" value="MFS_1"/>
    <property type="match status" value="1"/>
</dbReference>
<dbReference type="SUPFAM" id="SSF103473">
    <property type="entry name" value="MFS general substrate transporter"/>
    <property type="match status" value="1"/>
</dbReference>
<dbReference type="PANTHER" id="PTHR11360">
    <property type="entry name" value="MONOCARBOXYLATE TRANSPORTER"/>
    <property type="match status" value="1"/>
</dbReference>
<evidence type="ECO:0000256" key="4">
    <source>
        <dbReference type="SAM" id="Phobius"/>
    </source>
</evidence>
<dbReference type="Gene3D" id="1.20.1250.20">
    <property type="entry name" value="MFS general substrate transporter like domains"/>
    <property type="match status" value="1"/>
</dbReference>
<feature type="transmembrane region" description="Helical" evidence="4">
    <location>
        <begin position="134"/>
        <end position="159"/>
    </location>
</feature>
<accession>C6SHE0</accession>
<dbReference type="AlphaFoldDB" id="C6SHE0"/>
<feature type="transmembrane region" description="Helical" evidence="4">
    <location>
        <begin position="196"/>
        <end position="220"/>
    </location>
</feature>
<keyword evidence="3 4" id="KW-0472">Membrane</keyword>
<feature type="transmembrane region" description="Helical" evidence="4">
    <location>
        <begin position="335"/>
        <end position="354"/>
    </location>
</feature>
<reference evidence="5" key="1">
    <citation type="journal article" date="2008" name="Proc. Natl. Acad. Sci. U.S.A.">
        <title>Whole-genome comparison of disease and carriage strains provides insights into virulence evolution in Neisseria meningitidis.</title>
        <authorList>
            <person name="Schoen C."/>
            <person name="Blom J."/>
            <person name="Claus H."/>
            <person name="Schramm-Glueck A."/>
            <person name="Brandt P."/>
            <person name="Mueller T."/>
            <person name="Goesmann A."/>
            <person name="Joseph B."/>
            <person name="Konietzny S."/>
            <person name="Kurzai O."/>
            <person name="Schmitt C."/>
            <person name="Friedrich T."/>
            <person name="Linke B."/>
            <person name="Vogel U."/>
            <person name="Frosch M."/>
        </authorList>
    </citation>
    <scope>NUCLEOTIDE SEQUENCE</scope>
    <source>
        <strain evidence="5">Alpha275</strain>
    </source>
</reference>
<dbReference type="InterPro" id="IPR036259">
    <property type="entry name" value="MFS_trans_sf"/>
</dbReference>